<feature type="region of interest" description="Disordered" evidence="1">
    <location>
        <begin position="307"/>
        <end position="344"/>
    </location>
</feature>
<accession>A0A4Z1IZ01</accession>
<dbReference type="AlphaFoldDB" id="A0A4Z1IZ01"/>
<proteinExistence type="predicted"/>
<protein>
    <submittedName>
        <fullName evidence="2">Uncharacterized protein</fullName>
    </submittedName>
</protein>
<feature type="compositionally biased region" description="Basic and acidic residues" evidence="1">
    <location>
        <begin position="318"/>
        <end position="329"/>
    </location>
</feature>
<evidence type="ECO:0000313" key="3">
    <source>
        <dbReference type="Proteomes" id="UP000297452"/>
    </source>
</evidence>
<reference evidence="2 3" key="1">
    <citation type="submission" date="2017-12" db="EMBL/GenBank/DDBJ databases">
        <title>Comparative genomics of Botrytis spp.</title>
        <authorList>
            <person name="Valero-Jimenez C.A."/>
            <person name="Tapia P."/>
            <person name="Veloso J."/>
            <person name="Silva-Moreno E."/>
            <person name="Staats M."/>
            <person name="Valdes J.H."/>
            <person name="Van Kan J.A.L."/>
        </authorList>
    </citation>
    <scope>NUCLEOTIDE SEQUENCE [LARGE SCALE GENOMIC DNA]</scope>
    <source>
        <strain evidence="2 3">MUCL2120</strain>
    </source>
</reference>
<dbReference type="OrthoDB" id="5424905at2759"/>
<dbReference type="Proteomes" id="UP000297452">
    <property type="component" value="Unassembled WGS sequence"/>
</dbReference>
<comment type="caution">
    <text evidence="2">The sequence shown here is derived from an EMBL/GenBank/DDBJ whole genome shotgun (WGS) entry which is preliminary data.</text>
</comment>
<organism evidence="2 3">
    <name type="scientific">Botryotinia narcissicola</name>
    <dbReference type="NCBI Taxonomy" id="278944"/>
    <lineage>
        <taxon>Eukaryota</taxon>
        <taxon>Fungi</taxon>
        <taxon>Dikarya</taxon>
        <taxon>Ascomycota</taxon>
        <taxon>Pezizomycotina</taxon>
        <taxon>Leotiomycetes</taxon>
        <taxon>Helotiales</taxon>
        <taxon>Sclerotiniaceae</taxon>
        <taxon>Botryotinia</taxon>
    </lineage>
</organism>
<evidence type="ECO:0000256" key="1">
    <source>
        <dbReference type="SAM" id="MobiDB-lite"/>
    </source>
</evidence>
<sequence>MSYNKHTVGSFLQQLKNYDANQSIESLLHDEEFASLLRSIFISLPSEFQSTAREMLTKTNQREKKKTKSPALSAVIEIRNIALPPTIQDHYWLWKENPSRFWHPVEISHANQSVEFIAVEAYLAVRRLRQRQVHDTILWRLHASFFYQLALLLGQGKRLALTDLHNNRYQRLVKAFAQCEKITDEKAVIKANLQLWAATGSRYNKTCAEFGDAMSHLRSQGIMELSVQLEADFVANQILNAALDPFKWDVVNSRTFAVNQSIEAKIVSIEPYAESKVVEAGPSIVSQAVTAGPSSEPRALDTKPISITSLLNPPDAAHQSDEKPRDTHLHLQSHNSSEKRQRIS</sequence>
<evidence type="ECO:0000313" key="2">
    <source>
        <dbReference type="EMBL" id="TGO66599.1"/>
    </source>
</evidence>
<keyword evidence="3" id="KW-1185">Reference proteome</keyword>
<dbReference type="EMBL" id="PQXJ01000058">
    <property type="protein sequence ID" value="TGO66599.1"/>
    <property type="molecule type" value="Genomic_DNA"/>
</dbReference>
<gene>
    <name evidence="2" type="ORF">BOTNAR_0058g00350</name>
</gene>
<name>A0A4Z1IZ01_9HELO</name>